<proteinExistence type="predicted"/>
<dbReference type="EMBL" id="CM020618">
    <property type="protein sequence ID" value="KAK1858906.1"/>
    <property type="molecule type" value="Genomic_DNA"/>
</dbReference>
<evidence type="ECO:0000313" key="1">
    <source>
        <dbReference type="EMBL" id="KAK1858906.1"/>
    </source>
</evidence>
<evidence type="ECO:0000313" key="2">
    <source>
        <dbReference type="Proteomes" id="UP000798662"/>
    </source>
</evidence>
<protein>
    <submittedName>
        <fullName evidence="1">Uncharacterized protein</fullName>
    </submittedName>
</protein>
<comment type="caution">
    <text evidence="1">The sequence shown here is derived from an EMBL/GenBank/DDBJ whole genome shotgun (WGS) entry which is preliminary data.</text>
</comment>
<organism evidence="1 2">
    <name type="scientific">Pyropia yezoensis</name>
    <name type="common">Susabi-nori</name>
    <name type="synonym">Porphyra yezoensis</name>
    <dbReference type="NCBI Taxonomy" id="2788"/>
    <lineage>
        <taxon>Eukaryota</taxon>
        <taxon>Rhodophyta</taxon>
        <taxon>Bangiophyceae</taxon>
        <taxon>Bangiales</taxon>
        <taxon>Bangiaceae</taxon>
        <taxon>Pyropia</taxon>
    </lineage>
</organism>
<sequence>MLKLRNLSVLRRVYVWMLVTVTRLVYGPAVVAAARRDPAGRDAGEAVPDPRRLRRINSELAFGPGEWEGSFLEAHAFDPLPSSSASSPPLSPRASPRPSPPSSPRRVGLRHRRLGGGAAGPGGKSLPGICSEQDIHEAFKRREALAAAAAAAGMAESSGGDGGGGGDDGDGGEGASSRPLRSATDARGGPGYPPPMPSRGASVSPPPIPVLHLEDICGGLREGMDALIGDSLTQCFTSEPAEPWNFLTRSLPPGPISMRPYFAAVWLAGVWIRYCVLLPLRLATLFIGIVLFFVGFAFVSTFFPRRSKVTVAANKFLIRYLASVFVASWSGYVRFHGQRPVPDVNQIYVANHTSLIDVFLLIKDYPFACIGQRHGGLAGALQDLVNTVQNHVWFDREEGRDRAAVQRLLTAHVSTPGNEPMLVFPEGTCVNNRYCIMFKKGSFQLGATVFPVAIKYHRGFADPFWNSSAASFPRHLLDLMTSWAVVADVYYLPPEKQRPGEDAAAFASRVKELIAARAGLISVGWDGFLKRHPIAPRFREQRQRATLAALARRAQGAAAARAAAAAGRGGLPPLADVRLT</sequence>
<reference evidence="1" key="1">
    <citation type="submission" date="2019-11" db="EMBL/GenBank/DDBJ databases">
        <title>Nori genome reveals adaptations in red seaweeds to the harsh intertidal environment.</title>
        <authorList>
            <person name="Wang D."/>
            <person name="Mao Y."/>
        </authorList>
    </citation>
    <scope>NUCLEOTIDE SEQUENCE</scope>
    <source>
        <tissue evidence="1">Gametophyte</tissue>
    </source>
</reference>
<keyword evidence="2" id="KW-1185">Reference proteome</keyword>
<gene>
    <name evidence="1" type="ORF">I4F81_001505</name>
</gene>
<dbReference type="Proteomes" id="UP000798662">
    <property type="component" value="Chromosome 1"/>
</dbReference>
<accession>A0ACC3BN39</accession>
<name>A0ACC3BN39_PYRYE</name>